<dbReference type="InterPro" id="IPR008949">
    <property type="entry name" value="Isoprenoid_synthase_dom_sf"/>
</dbReference>
<dbReference type="GO" id="GO:0016829">
    <property type="term" value="F:lyase activity"/>
    <property type="evidence" value="ECO:0007669"/>
    <property type="project" value="InterPro"/>
</dbReference>
<protein>
    <submittedName>
        <fullName evidence="10">Uncharacterized protein</fullName>
    </submittedName>
</protein>
<feature type="transmembrane region" description="Helical" evidence="9">
    <location>
        <begin position="443"/>
        <end position="465"/>
    </location>
</feature>
<dbReference type="STRING" id="2004952.A0A2C5ZAD5"/>
<evidence type="ECO:0000313" key="10">
    <source>
        <dbReference type="EMBL" id="PHH78825.1"/>
    </source>
</evidence>
<comment type="similarity">
    <text evidence="2">Belongs to the paxB family.</text>
</comment>
<dbReference type="GO" id="GO:0008299">
    <property type="term" value="P:isoprenoid biosynthetic process"/>
    <property type="evidence" value="ECO:0007669"/>
    <property type="project" value="InterPro"/>
</dbReference>
<dbReference type="AlphaFoldDB" id="A0A2C5ZAD5"/>
<sequence length="849" mass="94904">MLDSLRDRFRVTDVATIVAAFSMGFIAKRSSASKPELSVQQYGYCKKLLNNTSKPQDVECPYEYLVRLYGKHHFRPFVDEFQPTLQRDDPVKYDLVLDIMDAVHFALILVDDISDDSYRRKDQPTAHLLFGASETANRAYLVLTTVINRALRERQVLGVELMKALEKILQGQDMSLVWRRDGLEAFPYQGEESILAYKNMAMLKTGTLFILLGRLLLDGGDGLDDLMTRFGWYAQLQNDCKNIYSSEYNGSKGAVAEDLRNGELSFPIVVALNDQSSGPMLRRALQTRAGPDVEAALDALQAPQVQKVCIEAMRQAAYLEIQWLADTLVALMGAGWIINYAAMIYHSYHGQTYSMAIIPLCNNIGWELVYTLVYPSPNRVELAVFAAGVSLNVVIMAAATRAARTEWRHSPLVAANTPLIFAGGTLLCFTGHLALAAQIGPGLAYSWGAVVCQLVLSIGGLCQLLQRNSTRGTSWTLWLSRFLGSCCTVGFASLRWKYWPEAFGWLADPLVLWSLAAFVVVDTTYGSETPSLDSAQTRTPIDKYARLDLDFSPQRHWNQDKEKVIRAPFDYTASHPGKDFRSKVIAAFDAWLQVPPASLDVITKVIGMLHESSLLMDDVQDSSALRRGFPVAHSIFGVAQTINSANYVCSLAMEELEKLKNPQAISIFIQEIINLYRGQGMELYWRDSLTCPSEEDYLEMVANKTGGLFRLGVRLMQAESESRTDFVPLVDLVGLIFQIRDDFLNLSAEYTKNKGECEDLTEGKFSFPIIHSIRSDPSNLQLINILKQKTTDTQVKRYAVSYMEGTGSFAYTRSVVATLLERARRLAVELDGGQGRVDSILEFLAKMEI</sequence>
<dbReference type="Proteomes" id="UP000226431">
    <property type="component" value="Unassembled WGS sequence"/>
</dbReference>
<comment type="caution">
    <text evidence="10">The sequence shown here is derived from an EMBL/GenBank/DDBJ whole genome shotgun (WGS) entry which is preliminary data.</text>
</comment>
<dbReference type="CDD" id="cd00685">
    <property type="entry name" value="Trans_IPPS_HT"/>
    <property type="match status" value="1"/>
</dbReference>
<dbReference type="OrthoDB" id="6921389at2759"/>
<gene>
    <name evidence="10" type="ORF">CDD80_6196</name>
</gene>
<dbReference type="InterPro" id="IPR000092">
    <property type="entry name" value="Polyprenyl_synt"/>
</dbReference>
<evidence type="ECO:0000256" key="9">
    <source>
        <dbReference type="SAM" id="Phobius"/>
    </source>
</evidence>
<evidence type="ECO:0000256" key="8">
    <source>
        <dbReference type="ARBA" id="ARBA00023136"/>
    </source>
</evidence>
<dbReference type="PANTHER" id="PTHR12001:SF44">
    <property type="entry name" value="GERANYLGERANYL PYROPHOSPHATE SYNTHASE"/>
    <property type="match status" value="1"/>
</dbReference>
<keyword evidence="3" id="KW-0808">Transferase</keyword>
<dbReference type="Gene3D" id="1.10.600.10">
    <property type="entry name" value="Farnesyl Diphosphate Synthase"/>
    <property type="match status" value="2"/>
</dbReference>
<keyword evidence="8 9" id="KW-0472">Membrane</keyword>
<reference evidence="10 11" key="1">
    <citation type="submission" date="2017-06" db="EMBL/GenBank/DDBJ databases">
        <title>Ant-infecting Ophiocordyceps genomes reveal a high diversity of potential behavioral manipulation genes and a possible major role for enterotoxins.</title>
        <authorList>
            <person name="De Bekker C."/>
            <person name="Evans H.C."/>
            <person name="Brachmann A."/>
            <person name="Hughes D.P."/>
        </authorList>
    </citation>
    <scope>NUCLEOTIDE SEQUENCE [LARGE SCALE GENOMIC DNA]</scope>
    <source>
        <strain evidence="10 11">Map16</strain>
    </source>
</reference>
<keyword evidence="4 9" id="KW-0812">Transmembrane</keyword>
<dbReference type="PROSITE" id="PS00723">
    <property type="entry name" value="POLYPRENYL_SYNTHASE_1"/>
    <property type="match status" value="1"/>
</dbReference>
<evidence type="ECO:0000256" key="7">
    <source>
        <dbReference type="ARBA" id="ARBA00022989"/>
    </source>
</evidence>
<dbReference type="Pfam" id="PF25129">
    <property type="entry name" value="Pyr4-TMTC"/>
    <property type="match status" value="1"/>
</dbReference>
<feature type="transmembrane region" description="Helical" evidence="9">
    <location>
        <begin position="323"/>
        <end position="345"/>
    </location>
</feature>
<dbReference type="GO" id="GO:0004659">
    <property type="term" value="F:prenyltransferase activity"/>
    <property type="evidence" value="ECO:0007669"/>
    <property type="project" value="InterPro"/>
</dbReference>
<keyword evidence="11" id="KW-1185">Reference proteome</keyword>
<evidence type="ECO:0000256" key="3">
    <source>
        <dbReference type="ARBA" id="ARBA00022679"/>
    </source>
</evidence>
<evidence type="ECO:0000256" key="1">
    <source>
        <dbReference type="ARBA" id="ARBA00004141"/>
    </source>
</evidence>
<dbReference type="SUPFAM" id="SSF48576">
    <property type="entry name" value="Terpenoid synthases"/>
    <property type="match status" value="2"/>
</dbReference>
<evidence type="ECO:0000256" key="6">
    <source>
        <dbReference type="ARBA" id="ARBA00022842"/>
    </source>
</evidence>
<dbReference type="GO" id="GO:0016020">
    <property type="term" value="C:membrane"/>
    <property type="evidence" value="ECO:0007669"/>
    <property type="project" value="UniProtKB-SubCell"/>
</dbReference>
<dbReference type="GO" id="GO:0046872">
    <property type="term" value="F:metal ion binding"/>
    <property type="evidence" value="ECO:0007669"/>
    <property type="project" value="UniProtKB-KW"/>
</dbReference>
<keyword evidence="5" id="KW-0479">Metal-binding</keyword>
<evidence type="ECO:0000256" key="5">
    <source>
        <dbReference type="ARBA" id="ARBA00022723"/>
    </source>
</evidence>
<dbReference type="EMBL" id="NJES01000066">
    <property type="protein sequence ID" value="PHH78825.1"/>
    <property type="molecule type" value="Genomic_DNA"/>
</dbReference>
<dbReference type="GO" id="GO:0046165">
    <property type="term" value="P:alcohol biosynthetic process"/>
    <property type="evidence" value="ECO:0007669"/>
    <property type="project" value="UniProtKB-ARBA"/>
</dbReference>
<feature type="transmembrane region" description="Helical" evidence="9">
    <location>
        <begin position="382"/>
        <end position="400"/>
    </location>
</feature>
<dbReference type="GO" id="GO:0043386">
    <property type="term" value="P:mycotoxin biosynthetic process"/>
    <property type="evidence" value="ECO:0007669"/>
    <property type="project" value="UniProtKB-ARBA"/>
</dbReference>
<dbReference type="Pfam" id="PF00348">
    <property type="entry name" value="polyprenyl_synt"/>
    <property type="match status" value="2"/>
</dbReference>
<evidence type="ECO:0000256" key="2">
    <source>
        <dbReference type="ARBA" id="ARBA00006757"/>
    </source>
</evidence>
<keyword evidence="6" id="KW-0460">Magnesium</keyword>
<evidence type="ECO:0000256" key="4">
    <source>
        <dbReference type="ARBA" id="ARBA00022692"/>
    </source>
</evidence>
<dbReference type="PROSITE" id="PS00444">
    <property type="entry name" value="POLYPRENYL_SYNTHASE_2"/>
    <property type="match status" value="1"/>
</dbReference>
<feature type="transmembrane region" description="Helical" evidence="9">
    <location>
        <begin position="412"/>
        <end position="437"/>
    </location>
</feature>
<accession>A0A2C5ZAD5</accession>
<name>A0A2C5ZAD5_9HYPO</name>
<feature type="transmembrane region" description="Helical" evidence="9">
    <location>
        <begin position="477"/>
        <end position="496"/>
    </location>
</feature>
<organism evidence="10 11">
    <name type="scientific">Ophiocordyceps camponoti-rufipedis</name>
    <dbReference type="NCBI Taxonomy" id="2004952"/>
    <lineage>
        <taxon>Eukaryota</taxon>
        <taxon>Fungi</taxon>
        <taxon>Dikarya</taxon>
        <taxon>Ascomycota</taxon>
        <taxon>Pezizomycotina</taxon>
        <taxon>Sordariomycetes</taxon>
        <taxon>Hypocreomycetidae</taxon>
        <taxon>Hypocreales</taxon>
        <taxon>Ophiocordycipitaceae</taxon>
        <taxon>Ophiocordyceps</taxon>
    </lineage>
</organism>
<proteinExistence type="inferred from homology"/>
<comment type="subcellular location">
    <subcellularLocation>
        <location evidence="1">Membrane</location>
        <topology evidence="1">Multi-pass membrane protein</topology>
    </subcellularLocation>
</comment>
<dbReference type="SFLD" id="SFLDS00005">
    <property type="entry name" value="Isoprenoid_Synthase_Type_I"/>
    <property type="match status" value="1"/>
</dbReference>
<evidence type="ECO:0000313" key="11">
    <source>
        <dbReference type="Proteomes" id="UP000226431"/>
    </source>
</evidence>
<dbReference type="PANTHER" id="PTHR12001">
    <property type="entry name" value="GERANYLGERANYL PYROPHOSPHATE SYNTHASE"/>
    <property type="match status" value="1"/>
</dbReference>
<dbReference type="InterPro" id="IPR033749">
    <property type="entry name" value="Polyprenyl_synt_CS"/>
</dbReference>
<keyword evidence="7 9" id="KW-1133">Transmembrane helix</keyword>
<dbReference type="InterPro" id="IPR039020">
    <property type="entry name" value="PaxB-like"/>
</dbReference>